<evidence type="ECO:0000313" key="4">
    <source>
        <dbReference type="EMBL" id="WGW14022.1"/>
    </source>
</evidence>
<dbReference type="Pfam" id="PF13286">
    <property type="entry name" value="HD_assoc"/>
    <property type="match status" value="1"/>
</dbReference>
<dbReference type="Pfam" id="PF01966">
    <property type="entry name" value="HD"/>
    <property type="match status" value="1"/>
</dbReference>
<keyword evidence="5" id="KW-1185">Reference proteome</keyword>
<dbReference type="InterPro" id="IPR003607">
    <property type="entry name" value="HD/PDEase_dom"/>
</dbReference>
<keyword evidence="1 2" id="KW-0378">Hydrolase</keyword>
<accession>A0ABY8QYH3</accession>
<evidence type="ECO:0000259" key="3">
    <source>
        <dbReference type="PROSITE" id="PS51831"/>
    </source>
</evidence>
<gene>
    <name evidence="4" type="ORF">LWF01_06350</name>
</gene>
<dbReference type="InterPro" id="IPR023023">
    <property type="entry name" value="dNTPase_2"/>
</dbReference>
<evidence type="ECO:0000256" key="2">
    <source>
        <dbReference type="HAMAP-Rule" id="MF_01212"/>
    </source>
</evidence>
<dbReference type="CDD" id="cd00077">
    <property type="entry name" value="HDc"/>
    <property type="match status" value="1"/>
</dbReference>
<proteinExistence type="inferred from homology"/>
<dbReference type="InterPro" id="IPR050135">
    <property type="entry name" value="dGTPase-like"/>
</dbReference>
<comment type="similarity">
    <text evidence="2">Belongs to the dGTPase family. Type 2 subfamily.</text>
</comment>
<dbReference type="InterPro" id="IPR006674">
    <property type="entry name" value="HD_domain"/>
</dbReference>
<dbReference type="PANTHER" id="PTHR11373:SF32">
    <property type="entry name" value="DEOXYGUANOSINETRIPHOSPHATE TRIPHOSPHOHYDROLASE"/>
    <property type="match status" value="1"/>
</dbReference>
<dbReference type="PANTHER" id="PTHR11373">
    <property type="entry name" value="DEOXYNUCLEOSIDE TRIPHOSPHATE TRIPHOSPHOHYDROLASE"/>
    <property type="match status" value="1"/>
</dbReference>
<dbReference type="InterPro" id="IPR006261">
    <property type="entry name" value="dGTPase"/>
</dbReference>
<sequence length="432" mass="47460">MGDTVTPVAQYSDFDQERWITETAKNPRRSAFQRDRARVVHSSGLRRLGAKTQVVSPGSDDFVRTRLTHSLEVAQVGRELARYLGCDPDVVDAACLSHDLGHPPFGHNGEIALASLAKDIGGFEGNAQTLRLLTRLEAKVLAPGENGPSAGLNLTRATLDAVSKYPWPRSQAPEIAGESSSVQKFGVYEDDREVFAWLRQDAPIRVRCLEAQLMDLADDISYSVHDVEDAVVGRSLDLGSLDDADLRDELASTTRRWYLPEVGEDELLASLDRLRSAAYWPRAWDGSRRAQAGLKHMTSQLIGRFAAAAEHATREEYGYESLNRYAGNLVVPRDTLTEISVLKGLATVSVMVAADRQQIQKYQQQVLVDLVGYAADHPESLEPMFSADYAVADNDDARLRVVIDQVASLTDNSAWGWYHAIHAGDGDLSGLG</sequence>
<dbReference type="SMART" id="SM00471">
    <property type="entry name" value="HDc"/>
    <property type="match status" value="1"/>
</dbReference>
<name>A0ABY8QYH3_9MICO</name>
<reference evidence="4 5" key="1">
    <citation type="submission" date="2023-05" db="EMBL/GenBank/DDBJ databases">
        <title>Lithophilousrod everest ZFBP1038 complete genpme.</title>
        <authorList>
            <person name="Tian M."/>
        </authorList>
    </citation>
    <scope>NUCLEOTIDE SEQUENCE [LARGE SCALE GENOMIC DNA]</scope>
    <source>
        <strain evidence="4 5">ZFBP1038</strain>
    </source>
</reference>
<dbReference type="RefSeq" id="WP_349640840.1">
    <property type="nucleotide sequence ID" value="NZ_CP090958.1"/>
</dbReference>
<dbReference type="EMBL" id="CP090958">
    <property type="protein sequence ID" value="WGW14022.1"/>
    <property type="molecule type" value="Genomic_DNA"/>
</dbReference>
<dbReference type="PROSITE" id="PS51831">
    <property type="entry name" value="HD"/>
    <property type="match status" value="1"/>
</dbReference>
<feature type="domain" description="HD" evidence="3">
    <location>
        <begin position="66"/>
        <end position="223"/>
    </location>
</feature>
<dbReference type="Proteomes" id="UP001209083">
    <property type="component" value="Chromosome"/>
</dbReference>
<dbReference type="SUPFAM" id="SSF109604">
    <property type="entry name" value="HD-domain/PDEase-like"/>
    <property type="match status" value="1"/>
</dbReference>
<protein>
    <recommendedName>
        <fullName evidence="2">Deoxyguanosinetriphosphate triphosphohydrolase-like protein</fullName>
    </recommendedName>
</protein>
<dbReference type="HAMAP" id="MF_01212">
    <property type="entry name" value="dGTPase_type2"/>
    <property type="match status" value="1"/>
</dbReference>
<evidence type="ECO:0000313" key="5">
    <source>
        <dbReference type="Proteomes" id="UP001209083"/>
    </source>
</evidence>
<dbReference type="NCBIfam" id="TIGR01353">
    <property type="entry name" value="dGTP_triPase"/>
    <property type="match status" value="1"/>
</dbReference>
<dbReference type="Gene3D" id="1.10.3210.10">
    <property type="entry name" value="Hypothetical protein af1432"/>
    <property type="match status" value="1"/>
</dbReference>
<organism evidence="4 5">
    <name type="scientific">Saxibacter everestensis</name>
    <dbReference type="NCBI Taxonomy" id="2909229"/>
    <lineage>
        <taxon>Bacteria</taxon>
        <taxon>Bacillati</taxon>
        <taxon>Actinomycetota</taxon>
        <taxon>Actinomycetes</taxon>
        <taxon>Micrococcales</taxon>
        <taxon>Brevibacteriaceae</taxon>
        <taxon>Saxibacter</taxon>
    </lineage>
</organism>
<evidence type="ECO:0000256" key="1">
    <source>
        <dbReference type="ARBA" id="ARBA00022801"/>
    </source>
</evidence>
<dbReference type="NCBIfam" id="NF002829">
    <property type="entry name" value="PRK03007.1"/>
    <property type="match status" value="1"/>
</dbReference>
<dbReference type="InterPro" id="IPR026875">
    <property type="entry name" value="PHydrolase_assoc_dom"/>
</dbReference>